<dbReference type="RefSeq" id="WP_194365557.1">
    <property type="nucleotide sequence ID" value="NZ_CP054493.1"/>
</dbReference>
<keyword evidence="1" id="KW-0812">Transmembrane</keyword>
<dbReference type="KEGG" id="smas:HUE87_07360"/>
<keyword evidence="1" id="KW-0472">Membrane</keyword>
<accession>A0A7S7LYH6</accession>
<evidence type="ECO:0000313" key="4">
    <source>
        <dbReference type="Proteomes" id="UP000593836"/>
    </source>
</evidence>
<evidence type="ECO:0000256" key="1">
    <source>
        <dbReference type="SAM" id="Phobius"/>
    </source>
</evidence>
<feature type="transmembrane region" description="Helical" evidence="1">
    <location>
        <begin position="34"/>
        <end position="52"/>
    </location>
</feature>
<feature type="transmembrane region" description="Helical" evidence="1">
    <location>
        <begin position="84"/>
        <end position="105"/>
    </location>
</feature>
<gene>
    <name evidence="3" type="ORF">HUE87_07360</name>
</gene>
<feature type="signal peptide" evidence="2">
    <location>
        <begin position="1"/>
        <end position="19"/>
    </location>
</feature>
<dbReference type="EMBL" id="CP054493">
    <property type="protein sequence ID" value="QOY53722.1"/>
    <property type="molecule type" value="Genomic_DNA"/>
</dbReference>
<keyword evidence="4" id="KW-1185">Reference proteome</keyword>
<organism evidence="3 4">
    <name type="scientific">Candidatus Sulfurimonas marisnigri</name>
    <dbReference type="NCBI Taxonomy" id="2740405"/>
    <lineage>
        <taxon>Bacteria</taxon>
        <taxon>Pseudomonadati</taxon>
        <taxon>Campylobacterota</taxon>
        <taxon>Epsilonproteobacteria</taxon>
        <taxon>Campylobacterales</taxon>
        <taxon>Sulfurimonadaceae</taxon>
        <taxon>Sulfurimonas</taxon>
    </lineage>
</organism>
<feature type="chain" id="PRO_5032602273" evidence="2">
    <location>
        <begin position="20"/>
        <end position="106"/>
    </location>
</feature>
<proteinExistence type="predicted"/>
<evidence type="ECO:0000313" key="3">
    <source>
        <dbReference type="EMBL" id="QOY53722.1"/>
    </source>
</evidence>
<protein>
    <submittedName>
        <fullName evidence="3">Uncharacterized protein</fullName>
    </submittedName>
</protein>
<evidence type="ECO:0000256" key="2">
    <source>
        <dbReference type="SAM" id="SignalP"/>
    </source>
</evidence>
<name>A0A7S7LYH6_9BACT</name>
<sequence>MSLVLFLSALFFGMLAARAGTVFARSGIQPTNPFVVIINFGSMISTFAIVVFGFLNLSWWIPIVGFIGISLIAGILINHSTMTFFYKALPVTGLIAIVINTYAWIV</sequence>
<dbReference type="AlphaFoldDB" id="A0A7S7LYH6"/>
<feature type="transmembrane region" description="Helical" evidence="1">
    <location>
        <begin position="59"/>
        <end position="78"/>
    </location>
</feature>
<reference evidence="3 4" key="1">
    <citation type="submission" date="2020-05" db="EMBL/GenBank/DDBJ databases">
        <title>Sulfurimonas marisnigri, sp. nov., and Sulfurimonas baltica, sp. nov., manganese oxide reducing chemolithoautotrophs of the class Epsilonproteobacteria isolated from the pelagic redoxclines of the Black and Baltic Seas and emended description of the genus Sulfurimonas.</title>
        <authorList>
            <person name="Henkel J.V."/>
            <person name="Laudan C."/>
            <person name="Werner J."/>
            <person name="Neu T."/>
            <person name="Plewe S."/>
            <person name="Sproer C."/>
            <person name="Bunk B."/>
            <person name="Schulz-Vogt H.N."/>
        </authorList>
    </citation>
    <scope>NUCLEOTIDE SEQUENCE [LARGE SCALE GENOMIC DNA]</scope>
    <source>
        <strain evidence="3 4">SoZ1</strain>
    </source>
</reference>
<keyword evidence="2" id="KW-0732">Signal</keyword>
<dbReference type="Proteomes" id="UP000593836">
    <property type="component" value="Chromosome"/>
</dbReference>
<keyword evidence="1" id="KW-1133">Transmembrane helix</keyword>